<evidence type="ECO:0000313" key="1">
    <source>
        <dbReference type="EMBL" id="KYF72885.1"/>
    </source>
</evidence>
<dbReference type="EMBL" id="JEMB01003413">
    <property type="protein sequence ID" value="KYF72885.1"/>
    <property type="molecule type" value="Genomic_DNA"/>
</dbReference>
<protein>
    <recommendedName>
        <fullName evidence="3">Right handed beta helix domain-containing protein</fullName>
    </recommendedName>
</protein>
<dbReference type="AlphaFoldDB" id="A0A150QY81"/>
<dbReference type="InterPro" id="IPR012334">
    <property type="entry name" value="Pectin_lyas_fold"/>
</dbReference>
<dbReference type="InterPro" id="IPR011050">
    <property type="entry name" value="Pectin_lyase_fold/virulence"/>
</dbReference>
<accession>A0A150QY81</accession>
<gene>
    <name evidence="1" type="ORF">BE17_47975</name>
</gene>
<sequence length="572" mass="59935">MPPQACGPGFEADGQAGCMPVLPEGPCPRGQMAIPGEARCREVTPCGTGDYGAIPRQDDATTQFVNAAYAGDDSDGTRARPWKRIQDGIRFASSAAVVAVAAGSYEEDLLIQHRPVQVWGRCPALVEVVGAVTESAALRINSRNASRSEVHSLAITGPGAGIITAGSRDVVADRLWIHDTMDFGIGTEDSAGETSIAISASLIEATRRFGVIVAGSDVTIEATSVRATRPYSDERSENGHGVNVNYNAQTARRPKLTLRASVVEQNHEAGVVVSGADATIDATVVRDTLQRSDGRGGHGISIEHAAPYERAKVTLQRSHVERNHGFGVFVVGSDATVDATVVRSTQPDVDGTGGVGILAAMDPATRERAALTLRSSLLDQNHNNGVNVLAADAEIEATVVRATQPRSDGSFGRGISISKFVDLEGRSTASIRGSLVEQNHDVGVMVIGGDTTIEGTVVRATRSKRDGTFGDGIAVASNGDDARAIITSTMVEDNARAGISNFSAAVLLVSSTVRCNKIDLNGEDEIPDRPFTFDGSTENLVGCGATLSSEMVVRSAHLTAPQPIDSTDVTER</sequence>
<dbReference type="SUPFAM" id="SSF51126">
    <property type="entry name" value="Pectin lyase-like"/>
    <property type="match status" value="2"/>
</dbReference>
<reference evidence="1 2" key="1">
    <citation type="submission" date="2014-02" db="EMBL/GenBank/DDBJ databases">
        <title>The small core and large imbalanced accessory genome model reveals a collaborative survival strategy of Sorangium cellulosum strains in nature.</title>
        <authorList>
            <person name="Han K."/>
            <person name="Peng R."/>
            <person name="Blom J."/>
            <person name="Li Y.-Z."/>
        </authorList>
    </citation>
    <scope>NUCLEOTIDE SEQUENCE [LARGE SCALE GENOMIC DNA]</scope>
    <source>
        <strain evidence="1 2">So0011-07</strain>
    </source>
</reference>
<comment type="caution">
    <text evidence="1">The sequence shown here is derived from an EMBL/GenBank/DDBJ whole genome shotgun (WGS) entry which is preliminary data.</text>
</comment>
<proteinExistence type="predicted"/>
<evidence type="ECO:0008006" key="3">
    <source>
        <dbReference type="Google" id="ProtNLM"/>
    </source>
</evidence>
<dbReference type="SMART" id="SM00710">
    <property type="entry name" value="PbH1"/>
    <property type="match status" value="5"/>
</dbReference>
<dbReference type="InterPro" id="IPR006626">
    <property type="entry name" value="PbH1"/>
</dbReference>
<organism evidence="1 2">
    <name type="scientific">Sorangium cellulosum</name>
    <name type="common">Polyangium cellulosum</name>
    <dbReference type="NCBI Taxonomy" id="56"/>
    <lineage>
        <taxon>Bacteria</taxon>
        <taxon>Pseudomonadati</taxon>
        <taxon>Myxococcota</taxon>
        <taxon>Polyangia</taxon>
        <taxon>Polyangiales</taxon>
        <taxon>Polyangiaceae</taxon>
        <taxon>Sorangium</taxon>
    </lineage>
</organism>
<evidence type="ECO:0000313" key="2">
    <source>
        <dbReference type="Proteomes" id="UP000075635"/>
    </source>
</evidence>
<dbReference type="Proteomes" id="UP000075635">
    <property type="component" value="Unassembled WGS sequence"/>
</dbReference>
<name>A0A150QY81_SORCE</name>
<dbReference type="Gene3D" id="2.160.20.10">
    <property type="entry name" value="Single-stranded right-handed beta-helix, Pectin lyase-like"/>
    <property type="match status" value="1"/>
</dbReference>